<evidence type="ECO:0000256" key="4">
    <source>
        <dbReference type="ARBA" id="ARBA00022452"/>
    </source>
</evidence>
<evidence type="ECO:0000256" key="3">
    <source>
        <dbReference type="ARBA" id="ARBA00022448"/>
    </source>
</evidence>
<accession>A0A158K9J2</accession>
<dbReference type="Proteomes" id="UP000054770">
    <property type="component" value="Unassembled WGS sequence"/>
</dbReference>
<feature type="domain" description="Porin" evidence="12">
    <location>
        <begin position="7"/>
        <end position="334"/>
    </location>
</feature>
<feature type="chain" id="PRO_5011115474" evidence="11">
    <location>
        <begin position="21"/>
        <end position="368"/>
    </location>
</feature>
<keyword evidence="7" id="KW-0406">Ion transport</keyword>
<dbReference type="SUPFAM" id="SSF56935">
    <property type="entry name" value="Porins"/>
    <property type="match status" value="1"/>
</dbReference>
<comment type="subunit">
    <text evidence="2">Homotrimer.</text>
</comment>
<evidence type="ECO:0000256" key="9">
    <source>
        <dbReference type="ARBA" id="ARBA00023136"/>
    </source>
</evidence>
<evidence type="ECO:0000313" key="14">
    <source>
        <dbReference type="Proteomes" id="UP000054770"/>
    </source>
</evidence>
<name>A0A158K9J2_9BURK</name>
<evidence type="ECO:0000313" key="13">
    <source>
        <dbReference type="EMBL" id="SAL77778.1"/>
    </source>
</evidence>
<dbReference type="RefSeq" id="WP_087647317.1">
    <property type="nucleotide sequence ID" value="NZ_FCON02000074.1"/>
</dbReference>
<dbReference type="OrthoDB" id="8982743at2"/>
<evidence type="ECO:0000256" key="7">
    <source>
        <dbReference type="ARBA" id="ARBA00023065"/>
    </source>
</evidence>
<evidence type="ECO:0000256" key="2">
    <source>
        <dbReference type="ARBA" id="ARBA00011233"/>
    </source>
</evidence>
<dbReference type="GO" id="GO:0015288">
    <property type="term" value="F:porin activity"/>
    <property type="evidence" value="ECO:0007669"/>
    <property type="project" value="UniProtKB-KW"/>
</dbReference>
<keyword evidence="9" id="KW-0472">Membrane</keyword>
<evidence type="ECO:0000259" key="12">
    <source>
        <dbReference type="Pfam" id="PF13609"/>
    </source>
</evidence>
<dbReference type="PANTHER" id="PTHR34501">
    <property type="entry name" value="PROTEIN YDDL-RELATED"/>
    <property type="match status" value="1"/>
</dbReference>
<evidence type="ECO:0000256" key="1">
    <source>
        <dbReference type="ARBA" id="ARBA00004571"/>
    </source>
</evidence>
<dbReference type="InterPro" id="IPR001702">
    <property type="entry name" value="Porin_Gram-ve"/>
</dbReference>
<dbReference type="GO" id="GO:0009279">
    <property type="term" value="C:cell outer membrane"/>
    <property type="evidence" value="ECO:0007669"/>
    <property type="project" value="UniProtKB-SubCell"/>
</dbReference>
<dbReference type="InterPro" id="IPR050298">
    <property type="entry name" value="Gram-neg_bact_OMP"/>
</dbReference>
<keyword evidence="6 11" id="KW-0732">Signal</keyword>
<dbReference type="GO" id="GO:0046930">
    <property type="term" value="C:pore complex"/>
    <property type="evidence" value="ECO:0007669"/>
    <property type="project" value="UniProtKB-KW"/>
</dbReference>
<dbReference type="Gene3D" id="2.40.160.10">
    <property type="entry name" value="Porin"/>
    <property type="match status" value="1"/>
</dbReference>
<dbReference type="PANTHER" id="PTHR34501:SF9">
    <property type="entry name" value="MAJOR OUTER MEMBRANE PROTEIN P.IA"/>
    <property type="match status" value="1"/>
</dbReference>
<proteinExistence type="predicted"/>
<keyword evidence="8" id="KW-0626">Porin</keyword>
<protein>
    <submittedName>
        <fullName evidence="13">Porin</fullName>
    </submittedName>
</protein>
<gene>
    <name evidence="13" type="ORF">AWB68_05275</name>
</gene>
<evidence type="ECO:0000256" key="11">
    <source>
        <dbReference type="SAM" id="SignalP"/>
    </source>
</evidence>
<sequence length="368" mass="38544">MRKTVFATTALITFSPLVNAQNSVTLFGLVDAGISAISNRAGSSSWKMDDGIAVPNLFGLQGSEQLGDGTKAIFRLVTQYMLGTGSIVGFKSNADQAGGLLFSREAFIGLADDHLGTLTLGRQQDFMVDTLIGDVDADAAAYIGGFYNFRDGPFSGLALPDSPPNEAYDFDHMNGSEPLSNSIKYKSPTIAGLSVGYLFAFGNAAGNFRQNSASSAGGSFVGGPLAIGAAYTSVRYAQLAGGAIQNVGVGVRYSIGSGQVSALYTNTHNTANGATVNMVQTGGMYRFTPSVTVGADYMYMWGNEVVNRNHAHQVTAVAQYALSKRTTTYVDVVYQIANSGAAASINGTFGPSSSRSQCIGRVGMQTRF</sequence>
<dbReference type="Pfam" id="PF13609">
    <property type="entry name" value="Porin_4"/>
    <property type="match status" value="1"/>
</dbReference>
<dbReference type="InterPro" id="IPR033900">
    <property type="entry name" value="Gram_neg_porin_domain"/>
</dbReference>
<dbReference type="AlphaFoldDB" id="A0A158K9J2"/>
<evidence type="ECO:0000256" key="10">
    <source>
        <dbReference type="ARBA" id="ARBA00023237"/>
    </source>
</evidence>
<evidence type="ECO:0000256" key="6">
    <source>
        <dbReference type="ARBA" id="ARBA00022729"/>
    </source>
</evidence>
<keyword evidence="4" id="KW-1134">Transmembrane beta strand</keyword>
<keyword evidence="14" id="KW-1185">Reference proteome</keyword>
<dbReference type="InterPro" id="IPR023614">
    <property type="entry name" value="Porin_dom_sf"/>
</dbReference>
<dbReference type="CDD" id="cd00342">
    <property type="entry name" value="gram_neg_porins"/>
    <property type="match status" value="1"/>
</dbReference>
<dbReference type="PRINTS" id="PR00182">
    <property type="entry name" value="ECOLNEIPORIN"/>
</dbReference>
<comment type="caution">
    <text evidence="13">The sequence shown here is derived from an EMBL/GenBank/DDBJ whole genome shotgun (WGS) entry which is preliminary data.</text>
</comment>
<keyword evidence="10" id="KW-0998">Cell outer membrane</keyword>
<evidence type="ECO:0000256" key="5">
    <source>
        <dbReference type="ARBA" id="ARBA00022692"/>
    </source>
</evidence>
<dbReference type="EMBL" id="FCON02000074">
    <property type="protein sequence ID" value="SAL77778.1"/>
    <property type="molecule type" value="Genomic_DNA"/>
</dbReference>
<keyword evidence="5" id="KW-0812">Transmembrane</keyword>
<evidence type="ECO:0000256" key="8">
    <source>
        <dbReference type="ARBA" id="ARBA00023114"/>
    </source>
</evidence>
<keyword evidence="3" id="KW-0813">Transport</keyword>
<organism evidence="13 14">
    <name type="scientific">Caballeronia choica</name>
    <dbReference type="NCBI Taxonomy" id="326476"/>
    <lineage>
        <taxon>Bacteria</taxon>
        <taxon>Pseudomonadati</taxon>
        <taxon>Pseudomonadota</taxon>
        <taxon>Betaproteobacteria</taxon>
        <taxon>Burkholderiales</taxon>
        <taxon>Burkholderiaceae</taxon>
        <taxon>Caballeronia</taxon>
    </lineage>
</organism>
<feature type="signal peptide" evidence="11">
    <location>
        <begin position="1"/>
        <end position="20"/>
    </location>
</feature>
<reference evidence="13" key="1">
    <citation type="submission" date="2016-01" db="EMBL/GenBank/DDBJ databases">
        <authorList>
            <person name="Peeters C."/>
        </authorList>
    </citation>
    <scope>NUCLEOTIDE SEQUENCE [LARGE SCALE GENOMIC DNA]</scope>
    <source>
        <strain evidence="13">LMG 22940</strain>
    </source>
</reference>
<comment type="subcellular location">
    <subcellularLocation>
        <location evidence="1">Cell outer membrane</location>
        <topology evidence="1">Multi-pass membrane protein</topology>
    </subcellularLocation>
</comment>
<dbReference type="GO" id="GO:0034220">
    <property type="term" value="P:monoatomic ion transmembrane transport"/>
    <property type="evidence" value="ECO:0007669"/>
    <property type="project" value="InterPro"/>
</dbReference>